<name>A0A0G0JRL9_9BACT</name>
<gene>
    <name evidence="1" type="ORF">US91_C0006G0015</name>
</gene>
<organism evidence="1 2">
    <name type="scientific">Candidatus Falkowbacteria bacterium GW2011_GWE1_38_31</name>
    <dbReference type="NCBI Taxonomy" id="1618638"/>
    <lineage>
        <taxon>Bacteria</taxon>
        <taxon>Candidatus Falkowiibacteriota</taxon>
    </lineage>
</organism>
<evidence type="ECO:0000313" key="1">
    <source>
        <dbReference type="EMBL" id="KKQ70178.1"/>
    </source>
</evidence>
<protein>
    <submittedName>
        <fullName evidence="1">Uncharacterized protein</fullName>
    </submittedName>
</protein>
<reference evidence="1 2" key="1">
    <citation type="journal article" date="2015" name="Nature">
        <title>rRNA introns, odd ribosomes, and small enigmatic genomes across a large radiation of phyla.</title>
        <authorList>
            <person name="Brown C.T."/>
            <person name="Hug L.A."/>
            <person name="Thomas B.C."/>
            <person name="Sharon I."/>
            <person name="Castelle C.J."/>
            <person name="Singh A."/>
            <person name="Wilkins M.J."/>
            <person name="Williams K.H."/>
            <person name="Banfield J.F."/>
        </authorList>
    </citation>
    <scope>NUCLEOTIDE SEQUENCE [LARGE SCALE GENOMIC DNA]</scope>
</reference>
<sequence>MSQKTEYRIINLRTYIGDKYLQFKSKKKVRCFPKFWKKKEELCWRFIPQENTYIIEYIDENDCPTYLPSGREHRYLHCFHNHEDYSIGGLTPFIKKFPNINDYFTELRQKRDNYLAEEEVINSAPDIYTTSE</sequence>
<proteinExistence type="predicted"/>
<accession>A0A0G0JRL9</accession>
<dbReference type="AlphaFoldDB" id="A0A0G0JRL9"/>
<dbReference type="EMBL" id="LBUU01000006">
    <property type="protein sequence ID" value="KKQ70178.1"/>
    <property type="molecule type" value="Genomic_DNA"/>
</dbReference>
<dbReference type="Proteomes" id="UP000034022">
    <property type="component" value="Unassembled WGS sequence"/>
</dbReference>
<comment type="caution">
    <text evidence="1">The sequence shown here is derived from an EMBL/GenBank/DDBJ whole genome shotgun (WGS) entry which is preliminary data.</text>
</comment>
<evidence type="ECO:0000313" key="2">
    <source>
        <dbReference type="Proteomes" id="UP000034022"/>
    </source>
</evidence>